<accession>A0A9W7GJB2</accession>
<keyword evidence="2" id="KW-1133">Transmembrane helix</keyword>
<sequence>MKERYGRTHHSRQGSSSSRDAQAAFKTDKYLDSNSLLGTASKREMQEKRRRRIACCTVLLVFLGVVCSIGYYVVMSGVQVPENTDEFVVSEIRVGGERGTAEFADLCSYSLPVTILGELPSSTKVPSIVKLYEKNPSITLTDTSSNTVLATSTDLTVSFTSATTYKVTTKFDFDEGETGALSSVVSRHMEGIPYTLDLTVDVTFEAYALFFAIDTFEVSATKTITNVPAEMTEAEKLDRIANGIQDNIEVSLTDVTVSKRSSDNVNISPLLSLTFPTVLPLTMNLPEVTFEAQNEDETTLAYVKLDEGIFTKGEGDIRLNGFTETETDVSLFEDISTVKLVGNGNPSLNCMMQNIMNDLEVSFDVARGDDQDASSSDPAPSSTIDKISLKSISTPPGEAFDLFSTSTHTSSLNLNTEVDFTLPLPSDLSFSSIFPSKPFLIKVKDPDALSMKPSGTGTSIALSTIKSTYTSATSSLSLNVESAATIDPRKDGFLDFNGKSLDFISVDDNFGALLKLFWDPSSQEVSPPPSPSPPSPSPPSSLELKLSSFLDTLSLSTKLENTFSLYDTDNIDLPSLVSSELLFKGEAFGILEQEIFSTTYGFLNFTDASALSSIVSSFLTETTFVQIVGEHLDLNISLTNPFSSLSSPSSSSRRSLESTWTDPISYNTTYSFEFPFDITESLTSFIESVELLEVGGIDDTIATLEEQVLDLQVKNVANIDLAGLLGISPGGWFDKTWGPTTLDISVPPLDLSIFAGSDSTNPAAAMLTSAIEWSSTSSRLLLDNALSIHNREGGLIDMLVATTDSAVDSVFSFTGSSAAPASHFLSEFLQDLELSFVYGSASSSLRRLNNASPSELHELLDPQARSFLDTYGLNEDSDSDSARQLSSSTYTGSESIGLQTILSSPQDDDEMSLSNSLIVWPHLYPLPFTLVSGGMEVELKLFPSSLTGSSFSAGTVSLKPFNLTESIGGVVDLIISVPQANKDSLKSIVTSFWEDNDPTNSPVFEMIGDWKSTKGGSSPFTFDFFKPKVDQAVADFFSVVNGARRGLAEGGGAAIPELVKVDLVGGGTIGDKVTLPCVVPELCADELISTAQSDFNVVVTILALDLPSWIMWGLELPDFSVDLKCCTYTRLATGTLYGTSVDNSDKTRKNLAFSARAELFDPGTLYDSLKPILDPDGDYGLEPIFRIHPSDEKNALSYIFSGVEVLIDPKDYVRRRRTEGILDSLSTLSTFSSYFEPTKSTRELETCEPAPVNNYLNFFHPTKCQDSWRVSSSSDSQATIEFDLLHPPLPVRMEFNNLDIQVIYEGETIYQVTTKDPMFAVGSAGCSGWSCPSQTIEFTLFDSPGGALGKFQRRFMASGLEAVASPGTVDPLSFSVNTAFDTPCKPNDNYPYQCIFSPDGSRNVVRQEVEISMKLFEQGWGGARSGGFGRRQLATPVFQCDPMFQDTKCCNECVNDYTKMYSDFSLDFGQTIYQSLDIWNGLEIVSDLTVCNVLNFDVYVKDISVGVSLKDEDGYSVWWNFGSNGVFDLSADNDVPLVTVATNYDADDEGWRIESGTCSSSPSPFTTTLPTSAFELLARLYDESNKGRLCIQASGGVTFGFAAEDQPTFSWTQPIEIPTINVLGGDINVCADRSDCHVKTEINAAFDGASSTGLDSFVLNGGEIVSGNLVLQKTVGGADFSNAWWQDRLDVLDDWQLKFTVSINSNSLGAGPGFCVVVQNSGDGTAAASTTQGGFGYTGISDSVAVCFALSADWWGSNKAGIFAGGVTDSAVQDEDVSTQDYSYEIGDLDDQDTPREIIIRYEALTKLLKVYYDTDGAVDDGAVAILTAKIDFVDRLGFGDQIDTTVNPDGFYGGAYVGWTSEEDNTIGASRYTISSFEMTTASTNLTMSFVEGQGRTHDIASGSLYVDTRTNCATPLRSGGAIFSTAALIHADTGRLIDIDVTTGVTDKGTGRYQLDYVGCVEEELGFFEYCSDYDGKYHVVIDGETLGSVRLMAQD</sequence>
<name>A0A9W7GJB2_9STRA</name>
<protein>
    <submittedName>
        <fullName evidence="3">Uncharacterized protein</fullName>
    </submittedName>
</protein>
<proteinExistence type="predicted"/>
<feature type="transmembrane region" description="Helical" evidence="2">
    <location>
        <begin position="53"/>
        <end position="74"/>
    </location>
</feature>
<evidence type="ECO:0000256" key="1">
    <source>
        <dbReference type="SAM" id="MobiDB-lite"/>
    </source>
</evidence>
<dbReference type="InterPro" id="IPR013320">
    <property type="entry name" value="ConA-like_dom_sf"/>
</dbReference>
<keyword evidence="4" id="KW-1185">Reference proteome</keyword>
<dbReference type="OrthoDB" id="191739at2759"/>
<gene>
    <name evidence="3" type="ORF">TrCOL_g13326</name>
</gene>
<dbReference type="SUPFAM" id="SSF49899">
    <property type="entry name" value="Concanavalin A-like lectins/glucanases"/>
    <property type="match status" value="1"/>
</dbReference>
<dbReference type="EMBL" id="BRYA01001541">
    <property type="protein sequence ID" value="GMI45308.1"/>
    <property type="molecule type" value="Genomic_DNA"/>
</dbReference>
<keyword evidence="2" id="KW-0472">Membrane</keyword>
<dbReference type="Gene3D" id="2.60.120.200">
    <property type="match status" value="1"/>
</dbReference>
<reference evidence="4" key="1">
    <citation type="journal article" date="2023" name="Commun. Biol.">
        <title>Genome analysis of Parmales, the sister group of diatoms, reveals the evolutionary specialization of diatoms from phago-mixotrophs to photoautotrophs.</title>
        <authorList>
            <person name="Ban H."/>
            <person name="Sato S."/>
            <person name="Yoshikawa S."/>
            <person name="Yamada K."/>
            <person name="Nakamura Y."/>
            <person name="Ichinomiya M."/>
            <person name="Sato N."/>
            <person name="Blanc-Mathieu R."/>
            <person name="Endo H."/>
            <person name="Kuwata A."/>
            <person name="Ogata H."/>
        </authorList>
    </citation>
    <scope>NUCLEOTIDE SEQUENCE [LARGE SCALE GENOMIC DNA]</scope>
</reference>
<organism evidence="3 4">
    <name type="scientific">Triparma columacea</name>
    <dbReference type="NCBI Taxonomy" id="722753"/>
    <lineage>
        <taxon>Eukaryota</taxon>
        <taxon>Sar</taxon>
        <taxon>Stramenopiles</taxon>
        <taxon>Ochrophyta</taxon>
        <taxon>Bolidophyceae</taxon>
        <taxon>Parmales</taxon>
        <taxon>Triparmaceae</taxon>
        <taxon>Triparma</taxon>
    </lineage>
</organism>
<dbReference type="Proteomes" id="UP001165065">
    <property type="component" value="Unassembled WGS sequence"/>
</dbReference>
<evidence type="ECO:0000313" key="4">
    <source>
        <dbReference type="Proteomes" id="UP001165065"/>
    </source>
</evidence>
<evidence type="ECO:0000256" key="2">
    <source>
        <dbReference type="SAM" id="Phobius"/>
    </source>
</evidence>
<comment type="caution">
    <text evidence="3">The sequence shown here is derived from an EMBL/GenBank/DDBJ whole genome shotgun (WGS) entry which is preliminary data.</text>
</comment>
<evidence type="ECO:0000313" key="3">
    <source>
        <dbReference type="EMBL" id="GMI45308.1"/>
    </source>
</evidence>
<keyword evidence="2" id="KW-0812">Transmembrane</keyword>
<feature type="region of interest" description="Disordered" evidence="1">
    <location>
        <begin position="1"/>
        <end position="21"/>
    </location>
</feature>